<reference evidence="1" key="1">
    <citation type="journal article" date="2014" name="Front. Microbiol.">
        <title>High frequency of phylogenetically diverse reductive dehalogenase-homologous genes in deep subseafloor sedimentary metagenomes.</title>
        <authorList>
            <person name="Kawai M."/>
            <person name="Futagami T."/>
            <person name="Toyoda A."/>
            <person name="Takaki Y."/>
            <person name="Nishi S."/>
            <person name="Hori S."/>
            <person name="Arai W."/>
            <person name="Tsubouchi T."/>
            <person name="Morono Y."/>
            <person name="Uchiyama I."/>
            <person name="Ito T."/>
            <person name="Fujiyama A."/>
            <person name="Inagaki F."/>
            <person name="Takami H."/>
        </authorList>
    </citation>
    <scope>NUCLEOTIDE SEQUENCE</scope>
    <source>
        <strain evidence="1">Expedition CK06-06</strain>
    </source>
</reference>
<organism evidence="1">
    <name type="scientific">marine sediment metagenome</name>
    <dbReference type="NCBI Taxonomy" id="412755"/>
    <lineage>
        <taxon>unclassified sequences</taxon>
        <taxon>metagenomes</taxon>
        <taxon>ecological metagenomes</taxon>
    </lineage>
</organism>
<dbReference type="InterPro" id="IPR036116">
    <property type="entry name" value="FN3_sf"/>
</dbReference>
<protein>
    <recommendedName>
        <fullName evidence="2">Fibronectin type-III domain-containing protein</fullName>
    </recommendedName>
</protein>
<comment type="caution">
    <text evidence="1">The sequence shown here is derived from an EMBL/GenBank/DDBJ whole genome shotgun (WGS) entry which is preliminary data.</text>
</comment>
<accession>X1RMR5</accession>
<sequence length="69" mass="7627">MGDSVYSNEVAVTTEEWISPVVPDNPSNLLTEAVSGNQINLSWTDNSDNEYGFIIDRKIGSGSWKYLTT</sequence>
<dbReference type="SUPFAM" id="SSF49265">
    <property type="entry name" value="Fibronectin type III"/>
    <property type="match status" value="1"/>
</dbReference>
<dbReference type="InterPro" id="IPR013783">
    <property type="entry name" value="Ig-like_fold"/>
</dbReference>
<dbReference type="EMBL" id="BARV01038054">
    <property type="protein sequence ID" value="GAI56834.1"/>
    <property type="molecule type" value="Genomic_DNA"/>
</dbReference>
<proteinExistence type="predicted"/>
<name>X1RMR5_9ZZZZ</name>
<evidence type="ECO:0008006" key="2">
    <source>
        <dbReference type="Google" id="ProtNLM"/>
    </source>
</evidence>
<gene>
    <name evidence="1" type="ORF">S06H3_58726</name>
</gene>
<feature type="non-terminal residue" evidence="1">
    <location>
        <position position="69"/>
    </location>
</feature>
<dbReference type="Gene3D" id="2.60.40.10">
    <property type="entry name" value="Immunoglobulins"/>
    <property type="match status" value="1"/>
</dbReference>
<dbReference type="AlphaFoldDB" id="X1RMR5"/>
<evidence type="ECO:0000313" key="1">
    <source>
        <dbReference type="EMBL" id="GAI56834.1"/>
    </source>
</evidence>